<evidence type="ECO:0000313" key="7">
    <source>
        <dbReference type="EMBL" id="MBO1318584.1"/>
    </source>
</evidence>
<organism evidence="7 8">
    <name type="scientific">Acanthopleuribacter pedis</name>
    <dbReference type="NCBI Taxonomy" id="442870"/>
    <lineage>
        <taxon>Bacteria</taxon>
        <taxon>Pseudomonadati</taxon>
        <taxon>Acidobacteriota</taxon>
        <taxon>Holophagae</taxon>
        <taxon>Acanthopleuribacterales</taxon>
        <taxon>Acanthopleuribacteraceae</taxon>
        <taxon>Acanthopleuribacter</taxon>
    </lineage>
</organism>
<proteinExistence type="inferred from homology"/>
<dbReference type="SUPFAM" id="SSF46894">
    <property type="entry name" value="C-terminal effector domain of the bipartite response regulators"/>
    <property type="match status" value="1"/>
</dbReference>
<dbReference type="Gene3D" id="1.10.10.10">
    <property type="entry name" value="Winged helix-like DNA-binding domain superfamily/Winged helix DNA-binding domain"/>
    <property type="match status" value="1"/>
</dbReference>
<dbReference type="CDD" id="cd00383">
    <property type="entry name" value="trans_reg_C"/>
    <property type="match status" value="1"/>
</dbReference>
<feature type="domain" description="OmpR/PhoB-type" evidence="5">
    <location>
        <begin position="1"/>
        <end position="92"/>
    </location>
</feature>
<evidence type="ECO:0000256" key="3">
    <source>
        <dbReference type="PROSITE-ProRule" id="PRU01091"/>
    </source>
</evidence>
<dbReference type="GO" id="GO:0000160">
    <property type="term" value="P:phosphorelay signal transduction system"/>
    <property type="evidence" value="ECO:0007669"/>
    <property type="project" value="InterPro"/>
</dbReference>
<keyword evidence="8" id="KW-1185">Reference proteome</keyword>
<feature type="region of interest" description="Disordered" evidence="4">
    <location>
        <begin position="98"/>
        <end position="123"/>
    </location>
</feature>
<dbReference type="SUPFAM" id="SSF63825">
    <property type="entry name" value="YWTD domain"/>
    <property type="match status" value="1"/>
</dbReference>
<dbReference type="Pfam" id="PF07676">
    <property type="entry name" value="PD40"/>
    <property type="match status" value="5"/>
</dbReference>
<dbReference type="AlphaFoldDB" id="A0A8J7U3B3"/>
<comment type="similarity">
    <text evidence="1">Belongs to the TolB family.</text>
</comment>
<evidence type="ECO:0000313" key="8">
    <source>
        <dbReference type="Proteomes" id="UP000664417"/>
    </source>
</evidence>
<dbReference type="SUPFAM" id="SSF82171">
    <property type="entry name" value="DPP6 N-terminal domain-like"/>
    <property type="match status" value="2"/>
</dbReference>
<dbReference type="Gene3D" id="2.120.10.30">
    <property type="entry name" value="TolB, C-terminal domain"/>
    <property type="match status" value="3"/>
</dbReference>
<dbReference type="InterPro" id="IPR011042">
    <property type="entry name" value="6-blade_b-propeller_TolB-like"/>
</dbReference>
<dbReference type="SMART" id="SM00862">
    <property type="entry name" value="Trans_reg_C"/>
    <property type="match status" value="1"/>
</dbReference>
<evidence type="ECO:0000256" key="1">
    <source>
        <dbReference type="ARBA" id="ARBA00009820"/>
    </source>
</evidence>
<evidence type="ECO:0000256" key="2">
    <source>
        <dbReference type="ARBA" id="ARBA00023125"/>
    </source>
</evidence>
<dbReference type="InterPro" id="IPR016032">
    <property type="entry name" value="Sig_transdc_resp-reg_C-effctor"/>
</dbReference>
<dbReference type="GO" id="GO:0003677">
    <property type="term" value="F:DNA binding"/>
    <property type="evidence" value="ECO:0007669"/>
    <property type="project" value="UniProtKB-UniRule"/>
</dbReference>
<name>A0A8J7U3B3_9BACT</name>
<evidence type="ECO:0000259" key="5">
    <source>
        <dbReference type="PROSITE" id="PS51755"/>
    </source>
</evidence>
<gene>
    <name evidence="6" type="ORF">J3U88_02310</name>
    <name evidence="7" type="ORF">J3U88_08950</name>
</gene>
<dbReference type="PANTHER" id="PTHR36842">
    <property type="entry name" value="PROTEIN TOLB HOMOLOG"/>
    <property type="match status" value="1"/>
</dbReference>
<accession>A0A8J7U3B3</accession>
<dbReference type="PANTHER" id="PTHR36842:SF1">
    <property type="entry name" value="PROTEIN TOLB"/>
    <property type="match status" value="1"/>
</dbReference>
<protein>
    <submittedName>
        <fullName evidence="7">Winged helix-turn-helix transcriptional regulator</fullName>
    </submittedName>
</protein>
<evidence type="ECO:0000313" key="6">
    <source>
        <dbReference type="EMBL" id="MBO1317277.1"/>
    </source>
</evidence>
<feature type="DNA-binding region" description="OmpR/PhoB-type" evidence="3">
    <location>
        <begin position="1"/>
        <end position="92"/>
    </location>
</feature>
<dbReference type="EMBL" id="JAFREP010000006">
    <property type="protein sequence ID" value="MBO1318584.1"/>
    <property type="molecule type" value="Genomic_DNA"/>
</dbReference>
<dbReference type="Proteomes" id="UP000664417">
    <property type="component" value="Unassembled WGS sequence"/>
</dbReference>
<sequence>MVADFDTNRIHGESGEIKVPPKPMALLFVLVARRGQPVSRAELIESIWEGNGYVGKRGVTDAIHRLRKVLDDRSETPRYIETIPKTGYRLLVDAVPEPKEAAPQTTDPGAAPVTTPDSAAPRRFAPWPRARQAVPVLILAMVAAILLFRADEPSRPTVDTPKPVNMVPVTYQPGIEHDAALSPDGLRLAYAWIAKRGSSRIMLLDLSQPGGTAHALNALPGLQRFPTFSADGTRLAYVRLGLPTGPIIAVVDLATGEETAYERIGLVGGRPIDWSPVDDHIAYARYDVRSGRGGIGLLDLKDGQTRWLTAAPVSHHFVDRAPAFSPTGERIAFLRSSGMGVDLFTVDAEGTTRQITRIGAEMWGLDWMPDGLSLVFAAPGKDDQGVNAALWQTDLSGTVHFLGGAPENQYFPVVHPSGASIYVYVTRPRMEINAITLGQADTAQPDPWITSTGTDQDAHYSPQRNQLVFSSTRDGGGEIWTSDPNGANPVRLTTLRRRAAFPRWSPDGSQIAFIAHDRARTLHVLDPESGTLRRLGEEGAFHVCPSWSRDGRSLYAVKQVSGSFNLWRLPVDGGVGEAVTETGGFYGQESPDGQTLYFTKSLEHGLWSKPVNGGEERLVIDWKGLNGITWLPLAEHILFLSNDADGATIQAFDLASGHSRILVKFAPEVAVAARPWSLIEATNQLLFTRSVENEGDIRRLDLDWTP</sequence>
<dbReference type="EMBL" id="JAFREP010000002">
    <property type="protein sequence ID" value="MBO1317277.1"/>
    <property type="molecule type" value="Genomic_DNA"/>
</dbReference>
<reference evidence="7" key="1">
    <citation type="submission" date="2021-03" db="EMBL/GenBank/DDBJ databases">
        <authorList>
            <person name="Wang G."/>
        </authorList>
    </citation>
    <scope>NUCLEOTIDE SEQUENCE</scope>
    <source>
        <strain evidence="7">KCTC 12899</strain>
    </source>
</reference>
<evidence type="ECO:0000256" key="4">
    <source>
        <dbReference type="SAM" id="MobiDB-lite"/>
    </source>
</evidence>
<dbReference type="PROSITE" id="PS51755">
    <property type="entry name" value="OMPR_PHOB"/>
    <property type="match status" value="1"/>
</dbReference>
<dbReference type="InterPro" id="IPR011659">
    <property type="entry name" value="WD40"/>
</dbReference>
<keyword evidence="2 3" id="KW-0238">DNA-binding</keyword>
<dbReference type="Pfam" id="PF00486">
    <property type="entry name" value="Trans_reg_C"/>
    <property type="match status" value="1"/>
</dbReference>
<dbReference type="InterPro" id="IPR036388">
    <property type="entry name" value="WH-like_DNA-bd_sf"/>
</dbReference>
<comment type="caution">
    <text evidence="7">The sequence shown here is derived from an EMBL/GenBank/DDBJ whole genome shotgun (WGS) entry which is preliminary data.</text>
</comment>
<dbReference type="GO" id="GO:0006355">
    <property type="term" value="P:regulation of DNA-templated transcription"/>
    <property type="evidence" value="ECO:0007669"/>
    <property type="project" value="InterPro"/>
</dbReference>
<dbReference type="InterPro" id="IPR001867">
    <property type="entry name" value="OmpR/PhoB-type_DNA-bd"/>
</dbReference>